<proteinExistence type="predicted"/>
<dbReference type="STRING" id="290397.Adeh_0210"/>
<dbReference type="HOGENOM" id="CLU_926360_0_0_7"/>
<sequence length="300" mass="31032">MRREAWAAAAAGRPADPRFEARRSPAVQADGRSFTQGGGVTMSRTRLAVLSTAFAVVAAGVFGLGFLRGAAEASAAPAPPPLSSEYPGGAPIDAARIQTGRLTFDRMPAEVSGALELHSAEIVKQAEVLATKQARITGTCAPGSAIRVVAQDGTVVCQRFPRGVVSVSSLAGVPRVSTTATTQLSVPGGVGRYQSGGEDDFLVLPVDLPDGAVVTGFSFVFWDSDARIDGAAYLYRSDDTAMAALVTKDAAEEVRVVSTQDIAAQKVDNGAFAYFVYLQLSAAAGPRLVPIAASVAYKLP</sequence>
<evidence type="ECO:0000256" key="1">
    <source>
        <dbReference type="SAM" id="Phobius"/>
    </source>
</evidence>
<accession>Q2IMF4</accession>
<dbReference type="Proteomes" id="UP000001935">
    <property type="component" value="Chromosome"/>
</dbReference>
<evidence type="ECO:0000313" key="3">
    <source>
        <dbReference type="Proteomes" id="UP000001935"/>
    </source>
</evidence>
<dbReference type="AlphaFoldDB" id="Q2IMF4"/>
<gene>
    <name evidence="2" type="ordered locus">Adeh_0210</name>
</gene>
<evidence type="ECO:0000313" key="2">
    <source>
        <dbReference type="EMBL" id="ABC79987.1"/>
    </source>
</evidence>
<feature type="transmembrane region" description="Helical" evidence="1">
    <location>
        <begin position="47"/>
        <end position="67"/>
    </location>
</feature>
<dbReference type="EMBL" id="CP000251">
    <property type="protein sequence ID" value="ABC79987.1"/>
    <property type="molecule type" value="Genomic_DNA"/>
</dbReference>
<dbReference type="KEGG" id="ade:Adeh_0210"/>
<reference evidence="2" key="1">
    <citation type="submission" date="2006-01" db="EMBL/GenBank/DDBJ databases">
        <title>Complete sequence of Anaeromyxobacter dehalogenans 2CP-C.</title>
        <authorList>
            <consortium name="US DOE Joint Genome Institute"/>
            <person name="Copeland A."/>
            <person name="Lucas S."/>
            <person name="Lapidus A."/>
            <person name="Barry K."/>
            <person name="Detter J.C."/>
            <person name="Glavina T."/>
            <person name="Hammon N."/>
            <person name="Israni S."/>
            <person name="Pitluck S."/>
            <person name="Brettin T."/>
            <person name="Bruce D."/>
            <person name="Han C."/>
            <person name="Tapia R."/>
            <person name="Gilna P."/>
            <person name="Kiss H."/>
            <person name="Schmutz J."/>
            <person name="Larimer F."/>
            <person name="Land M."/>
            <person name="Kyrpides N."/>
            <person name="Anderson I."/>
            <person name="Sanford R.A."/>
            <person name="Ritalahti K.M."/>
            <person name="Thomas H.S."/>
            <person name="Kirby J.R."/>
            <person name="Zhulin I.B."/>
            <person name="Loeffler F.E."/>
            <person name="Richardson P."/>
        </authorList>
    </citation>
    <scope>NUCLEOTIDE SEQUENCE</scope>
    <source>
        <strain evidence="2">2CP-C</strain>
    </source>
</reference>
<keyword evidence="1" id="KW-0472">Membrane</keyword>
<protein>
    <submittedName>
        <fullName evidence="2">Uncharacterized protein</fullName>
    </submittedName>
</protein>
<keyword evidence="1" id="KW-0812">Transmembrane</keyword>
<name>Q2IMF4_ANADE</name>
<organism evidence="2 3">
    <name type="scientific">Anaeromyxobacter dehalogenans (strain 2CP-C)</name>
    <dbReference type="NCBI Taxonomy" id="290397"/>
    <lineage>
        <taxon>Bacteria</taxon>
        <taxon>Pseudomonadati</taxon>
        <taxon>Myxococcota</taxon>
        <taxon>Myxococcia</taxon>
        <taxon>Myxococcales</taxon>
        <taxon>Cystobacterineae</taxon>
        <taxon>Anaeromyxobacteraceae</taxon>
        <taxon>Anaeromyxobacter</taxon>
    </lineage>
</organism>
<keyword evidence="1" id="KW-1133">Transmembrane helix</keyword>